<accession>A0ABZ3C6Z4</accession>
<feature type="chain" id="PRO_5046253028" evidence="2">
    <location>
        <begin position="24"/>
        <end position="167"/>
    </location>
</feature>
<dbReference type="Proteomes" id="UP001434337">
    <property type="component" value="Chromosome"/>
</dbReference>
<dbReference type="EMBL" id="CP115965">
    <property type="protein sequence ID" value="WZW98542.1"/>
    <property type="molecule type" value="Genomic_DNA"/>
</dbReference>
<sequence>MRNLKVTTTLALACALTVLSGCAPESSTPTPTPTIPSPTVAPTPTPTLSVDQAQAARVVTNFYEVQNQVASNYEIPLEAFYGVASGDLAADVLKEYQQLRGLGVRQVGDDTVEIKSVEPSAAPFLVDVCVDTSSSDLVDADGQSIAGGGPTRVLHRFGVAPHRAAGQ</sequence>
<gene>
    <name evidence="3" type="ORF">PCC79_16925</name>
</gene>
<protein>
    <submittedName>
        <fullName evidence="3">Uncharacterized protein</fullName>
    </submittedName>
</protein>
<evidence type="ECO:0000313" key="4">
    <source>
        <dbReference type="Proteomes" id="UP001434337"/>
    </source>
</evidence>
<evidence type="ECO:0000256" key="2">
    <source>
        <dbReference type="SAM" id="SignalP"/>
    </source>
</evidence>
<evidence type="ECO:0000313" key="3">
    <source>
        <dbReference type="EMBL" id="WZW98542.1"/>
    </source>
</evidence>
<feature type="signal peptide" evidence="2">
    <location>
        <begin position="1"/>
        <end position="23"/>
    </location>
</feature>
<dbReference type="PROSITE" id="PS51257">
    <property type="entry name" value="PROKAR_LIPOPROTEIN"/>
    <property type="match status" value="1"/>
</dbReference>
<dbReference type="RefSeq" id="WP_324511938.1">
    <property type="nucleotide sequence ID" value="NZ_CP115965.1"/>
</dbReference>
<organism evidence="3 4">
    <name type="scientific">Propioniciclava soli</name>
    <dbReference type="NCBI Taxonomy" id="2775081"/>
    <lineage>
        <taxon>Bacteria</taxon>
        <taxon>Bacillati</taxon>
        <taxon>Actinomycetota</taxon>
        <taxon>Actinomycetes</taxon>
        <taxon>Propionibacteriales</taxon>
        <taxon>Propionibacteriaceae</taxon>
        <taxon>Propioniciclava</taxon>
    </lineage>
</organism>
<evidence type="ECO:0000256" key="1">
    <source>
        <dbReference type="SAM" id="MobiDB-lite"/>
    </source>
</evidence>
<feature type="compositionally biased region" description="Pro residues" evidence="1">
    <location>
        <begin position="30"/>
        <end position="45"/>
    </location>
</feature>
<feature type="region of interest" description="Disordered" evidence="1">
    <location>
        <begin position="23"/>
        <end position="45"/>
    </location>
</feature>
<keyword evidence="2" id="KW-0732">Signal</keyword>
<proteinExistence type="predicted"/>
<keyword evidence="4" id="KW-1185">Reference proteome</keyword>
<name>A0ABZ3C6Z4_9ACTN</name>
<reference evidence="3 4" key="1">
    <citation type="journal article" date="2023" name="Environ Microbiome">
        <title>A coral-associated actinobacterium mitigates coral bleaching under heat stress.</title>
        <authorList>
            <person name="Li J."/>
            <person name="Zou Y."/>
            <person name="Li Q."/>
            <person name="Zhang J."/>
            <person name="Bourne D.G."/>
            <person name="Lyu Y."/>
            <person name="Liu C."/>
            <person name="Zhang S."/>
        </authorList>
    </citation>
    <scope>NUCLEOTIDE SEQUENCE [LARGE SCALE GENOMIC DNA]</scope>
    <source>
        <strain evidence="3 4">SCSIO 13291</strain>
    </source>
</reference>